<evidence type="ECO:0000256" key="2">
    <source>
        <dbReference type="PIRSR" id="PIRSR006232-1"/>
    </source>
</evidence>
<dbReference type="AlphaFoldDB" id="I5C171"/>
<organism evidence="5 6">
    <name type="scientific">Nitritalea halalkaliphila LW7</name>
    <dbReference type="NCBI Taxonomy" id="1189621"/>
    <lineage>
        <taxon>Bacteria</taxon>
        <taxon>Pseudomonadati</taxon>
        <taxon>Bacteroidota</taxon>
        <taxon>Cytophagia</taxon>
        <taxon>Cytophagales</taxon>
        <taxon>Cyclobacteriaceae</taxon>
        <taxon>Nitritalea</taxon>
    </lineage>
</organism>
<accession>I5C171</accession>
<keyword evidence="2" id="KW-0408">Iron</keyword>
<keyword evidence="6" id="KW-1185">Reference proteome</keyword>
<evidence type="ECO:0000313" key="5">
    <source>
        <dbReference type="EMBL" id="EIM75573.1"/>
    </source>
</evidence>
<comment type="cofactor">
    <cofactor evidence="2">
        <name>Fe cation</name>
        <dbReference type="ChEBI" id="CHEBI:24875"/>
    </cofactor>
    <text evidence="2">Binds 1 Fe cation per subunit.</text>
</comment>
<dbReference type="CDD" id="cd02909">
    <property type="entry name" value="cupin_pirin_N"/>
    <property type="match status" value="1"/>
</dbReference>
<dbReference type="Gene3D" id="2.60.120.10">
    <property type="entry name" value="Jelly Rolls"/>
    <property type="match status" value="1"/>
</dbReference>
<dbReference type="InterPro" id="IPR011051">
    <property type="entry name" value="RmlC_Cupin_sf"/>
</dbReference>
<dbReference type="Proteomes" id="UP000005551">
    <property type="component" value="Unassembled WGS sequence"/>
</dbReference>
<dbReference type="RefSeq" id="WP_009055778.1">
    <property type="nucleotide sequence ID" value="NZ_AJYA01000029.1"/>
</dbReference>
<feature type="domain" description="Pirin N-terminal" evidence="4">
    <location>
        <begin position="28"/>
        <end position="126"/>
    </location>
</feature>
<reference evidence="5 6" key="1">
    <citation type="submission" date="2012-05" db="EMBL/GenBank/DDBJ databases">
        <title>Genome sequence of Nitritalea halalkaliphila LW7.</title>
        <authorList>
            <person name="Jangir P.K."/>
            <person name="Singh A."/>
            <person name="Shivaji S."/>
            <person name="Sharma R."/>
        </authorList>
    </citation>
    <scope>NUCLEOTIDE SEQUENCE [LARGE SCALE GENOMIC DNA]</scope>
    <source>
        <strain evidence="5 6">LW7</strain>
    </source>
</reference>
<dbReference type="PANTHER" id="PTHR13903:SF8">
    <property type="entry name" value="PIRIN"/>
    <property type="match status" value="1"/>
</dbReference>
<dbReference type="InterPro" id="IPR012093">
    <property type="entry name" value="Pirin"/>
</dbReference>
<feature type="binding site" evidence="2">
    <location>
        <position position="60"/>
    </location>
    <ligand>
        <name>Fe cation</name>
        <dbReference type="ChEBI" id="CHEBI:24875"/>
    </ligand>
</feature>
<evidence type="ECO:0000256" key="1">
    <source>
        <dbReference type="ARBA" id="ARBA00008416"/>
    </source>
</evidence>
<gene>
    <name evidence="5" type="ORF">A3SI_13063</name>
</gene>
<name>I5C171_9BACT</name>
<dbReference type="EMBL" id="AJYA01000029">
    <property type="protein sequence ID" value="EIM75573.1"/>
    <property type="molecule type" value="Genomic_DNA"/>
</dbReference>
<dbReference type="PIRSF" id="PIRSF006232">
    <property type="entry name" value="Pirin"/>
    <property type="match status" value="1"/>
</dbReference>
<protein>
    <submittedName>
        <fullName evidence="5">Pirin</fullName>
    </submittedName>
</protein>
<dbReference type="PANTHER" id="PTHR13903">
    <property type="entry name" value="PIRIN-RELATED"/>
    <property type="match status" value="1"/>
</dbReference>
<sequence length="210" mass="23575">MEAKKIKTIHSGHFHHIADLETTTPLPNRGLEHLDPFLFLNHHGAQFYPPHNNGLPFGPHPHRGMETLTFIIEGDIKHRDSHGHQSTIEAGGIQWMCAGSGLLHEEVSSEKFKREGGQLEILQLWLNLPAKKKMMAPAYTGLQREDIPVYQAEGVHAQVLFGQLGDVKGPLTPNFPLNFYTLYLEAGAAIDLPIQENDQVFLYLFRAKST</sequence>
<comment type="caution">
    <text evidence="5">The sequence shown here is derived from an EMBL/GenBank/DDBJ whole genome shotgun (WGS) entry which is preliminary data.</text>
</comment>
<evidence type="ECO:0000256" key="3">
    <source>
        <dbReference type="RuleBase" id="RU003457"/>
    </source>
</evidence>
<feature type="binding site" evidence="2">
    <location>
        <position position="62"/>
    </location>
    <ligand>
        <name>Fe cation</name>
        <dbReference type="ChEBI" id="CHEBI:24875"/>
    </ligand>
</feature>
<proteinExistence type="inferred from homology"/>
<evidence type="ECO:0000259" key="4">
    <source>
        <dbReference type="Pfam" id="PF02678"/>
    </source>
</evidence>
<dbReference type="InterPro" id="IPR003829">
    <property type="entry name" value="Pirin_N_dom"/>
</dbReference>
<dbReference type="GO" id="GO:0046872">
    <property type="term" value="F:metal ion binding"/>
    <property type="evidence" value="ECO:0007669"/>
    <property type="project" value="UniProtKB-KW"/>
</dbReference>
<evidence type="ECO:0000313" key="6">
    <source>
        <dbReference type="Proteomes" id="UP000005551"/>
    </source>
</evidence>
<comment type="similarity">
    <text evidence="1 3">Belongs to the pirin family.</text>
</comment>
<dbReference type="InterPro" id="IPR014710">
    <property type="entry name" value="RmlC-like_jellyroll"/>
</dbReference>
<feature type="binding site" evidence="2">
    <location>
        <position position="106"/>
    </location>
    <ligand>
        <name>Fe cation</name>
        <dbReference type="ChEBI" id="CHEBI:24875"/>
    </ligand>
</feature>
<dbReference type="SUPFAM" id="SSF51182">
    <property type="entry name" value="RmlC-like cupins"/>
    <property type="match status" value="1"/>
</dbReference>
<feature type="binding site" evidence="2">
    <location>
        <position position="104"/>
    </location>
    <ligand>
        <name>Fe cation</name>
        <dbReference type="ChEBI" id="CHEBI:24875"/>
    </ligand>
</feature>
<dbReference type="Pfam" id="PF02678">
    <property type="entry name" value="Pirin"/>
    <property type="match status" value="1"/>
</dbReference>
<keyword evidence="2" id="KW-0479">Metal-binding</keyword>